<comment type="caution">
    <text evidence="1">The sequence shown here is derived from an EMBL/GenBank/DDBJ whole genome shotgun (WGS) entry which is preliminary data.</text>
</comment>
<name>A0ABR0XMR1_REHGL</name>
<accession>A0ABR0XMR1</accession>
<dbReference type="EMBL" id="JABTTQ020000003">
    <property type="protein sequence ID" value="KAK6160472.1"/>
    <property type="molecule type" value="Genomic_DNA"/>
</dbReference>
<keyword evidence="2" id="KW-1185">Reference proteome</keyword>
<evidence type="ECO:0000313" key="2">
    <source>
        <dbReference type="Proteomes" id="UP001318860"/>
    </source>
</evidence>
<proteinExistence type="predicted"/>
<dbReference type="Proteomes" id="UP001318860">
    <property type="component" value="Unassembled WGS sequence"/>
</dbReference>
<sequence>MVRDGYKGLHTVDGSDIVVWPRRGAVALLYTFAISYRCITGFRFTSAFSDINFAKVLSISKPYPHSDAIHRPFSSAIIAFAFSPAALLLPSPPPSDISPSPYVAFPPSVDGVSPAPHQNSIGLNKAGLAATAFGFFVVALVA</sequence>
<organism evidence="1 2">
    <name type="scientific">Rehmannia glutinosa</name>
    <name type="common">Chinese foxglove</name>
    <dbReference type="NCBI Taxonomy" id="99300"/>
    <lineage>
        <taxon>Eukaryota</taxon>
        <taxon>Viridiplantae</taxon>
        <taxon>Streptophyta</taxon>
        <taxon>Embryophyta</taxon>
        <taxon>Tracheophyta</taxon>
        <taxon>Spermatophyta</taxon>
        <taxon>Magnoliopsida</taxon>
        <taxon>eudicotyledons</taxon>
        <taxon>Gunneridae</taxon>
        <taxon>Pentapetalae</taxon>
        <taxon>asterids</taxon>
        <taxon>lamiids</taxon>
        <taxon>Lamiales</taxon>
        <taxon>Orobanchaceae</taxon>
        <taxon>Rehmannieae</taxon>
        <taxon>Rehmannia</taxon>
    </lineage>
</organism>
<evidence type="ECO:0000313" key="1">
    <source>
        <dbReference type="EMBL" id="KAK6160472.1"/>
    </source>
</evidence>
<protein>
    <submittedName>
        <fullName evidence="1">Uncharacterized protein</fullName>
    </submittedName>
</protein>
<gene>
    <name evidence="1" type="ORF">DH2020_003853</name>
</gene>
<reference evidence="1 2" key="1">
    <citation type="journal article" date="2021" name="Comput. Struct. Biotechnol. J.">
        <title>De novo genome assembly of the potent medicinal plant Rehmannia glutinosa using nanopore technology.</title>
        <authorList>
            <person name="Ma L."/>
            <person name="Dong C."/>
            <person name="Song C."/>
            <person name="Wang X."/>
            <person name="Zheng X."/>
            <person name="Niu Y."/>
            <person name="Chen S."/>
            <person name="Feng W."/>
        </authorList>
    </citation>
    <scope>NUCLEOTIDE SEQUENCE [LARGE SCALE GENOMIC DNA]</scope>
    <source>
        <strain evidence="1">DH-2019</strain>
    </source>
</reference>